<dbReference type="InterPro" id="IPR023011">
    <property type="entry name" value="ATP_synth_F0_asu_AS"/>
</dbReference>
<dbReference type="SUPFAM" id="SSF81336">
    <property type="entry name" value="F1F0 ATP synthase subunit A"/>
    <property type="match status" value="1"/>
</dbReference>
<dbReference type="STRING" id="288004.AL038_09180"/>
<dbReference type="OrthoDB" id="9789241at2"/>
<evidence type="ECO:0000313" key="15">
    <source>
        <dbReference type="Proteomes" id="UP000234271"/>
    </source>
</evidence>
<keyword evidence="6 12" id="KW-0812">Transmembrane</keyword>
<organism evidence="14 15">
    <name type="scientific">Beggiatoa leptomitoformis</name>
    <dbReference type="NCBI Taxonomy" id="288004"/>
    <lineage>
        <taxon>Bacteria</taxon>
        <taxon>Pseudomonadati</taxon>
        <taxon>Pseudomonadota</taxon>
        <taxon>Gammaproteobacteria</taxon>
        <taxon>Thiotrichales</taxon>
        <taxon>Thiotrichaceae</taxon>
        <taxon>Beggiatoa</taxon>
    </lineage>
</organism>
<keyword evidence="15" id="KW-1185">Reference proteome</keyword>
<dbReference type="HAMAP" id="MF_01393">
    <property type="entry name" value="ATP_synth_a_bact"/>
    <property type="match status" value="1"/>
</dbReference>
<keyword evidence="11 12" id="KW-0066">ATP synthesis</keyword>
<evidence type="ECO:0000256" key="6">
    <source>
        <dbReference type="ARBA" id="ARBA00022692"/>
    </source>
</evidence>
<feature type="transmembrane region" description="Helical" evidence="12">
    <location>
        <begin position="235"/>
        <end position="262"/>
    </location>
</feature>
<evidence type="ECO:0000256" key="10">
    <source>
        <dbReference type="ARBA" id="ARBA00023136"/>
    </source>
</evidence>
<keyword evidence="4 12" id="KW-1003">Cell membrane</keyword>
<dbReference type="InterPro" id="IPR045082">
    <property type="entry name" value="ATP_syn_F0_a_bact/chloroplast"/>
</dbReference>
<dbReference type="CDD" id="cd00310">
    <property type="entry name" value="ATP-synt_Fo_a_6"/>
    <property type="match status" value="1"/>
</dbReference>
<feature type="transmembrane region" description="Helical" evidence="12">
    <location>
        <begin position="208"/>
        <end position="229"/>
    </location>
</feature>
<feature type="transmembrane region" description="Helical" evidence="12">
    <location>
        <begin position="138"/>
        <end position="157"/>
    </location>
</feature>
<sequence length="270" mass="30103">MSTEGHHGAPSSPVEYITHHLTNLSVGDGFWTINIDSLFWAIAMALLLGLVGKKIGDSLSLDKPSKLQSFLEVLVEFVATQVRESFSSHNPLIGPLAFTIFCWIFMMNTLDLIPVDLVPLIATSVGIPYMKIVPTTDLSTTFAMSFSVFILIMFFNFKVKGPIGFAKMFLFHPFSSSNPVVKIILMPFNILMTSIEEIAKPVSMGLRLFGNMFAGELIFVLIALLPYWIQWVPGGLWAIFHIVVITLQAFIFMLLTIVYLSIAHQSLDDH</sequence>
<gene>
    <name evidence="12 14" type="primary">atpB</name>
    <name evidence="14" type="ORF">BLE401_15130</name>
</gene>
<keyword evidence="10 12" id="KW-0472">Membrane</keyword>
<dbReference type="Pfam" id="PF00119">
    <property type="entry name" value="ATP-synt_A"/>
    <property type="match status" value="1"/>
</dbReference>
<keyword evidence="7 12" id="KW-0375">Hydrogen ion transport</keyword>
<dbReference type="EMBL" id="CP018889">
    <property type="protein sequence ID" value="AUI69896.1"/>
    <property type="molecule type" value="Genomic_DNA"/>
</dbReference>
<evidence type="ECO:0000256" key="1">
    <source>
        <dbReference type="ARBA" id="ARBA00004141"/>
    </source>
</evidence>
<dbReference type="PROSITE" id="PS00449">
    <property type="entry name" value="ATPASE_A"/>
    <property type="match status" value="1"/>
</dbReference>
<name>A0A2N9YI48_9GAMM</name>
<keyword evidence="9 12" id="KW-0406">Ion transport</keyword>
<dbReference type="PANTHER" id="PTHR42823:SF3">
    <property type="entry name" value="ATP SYNTHASE SUBUNIT A, CHLOROPLASTIC"/>
    <property type="match status" value="1"/>
</dbReference>
<dbReference type="KEGG" id="blep:AL038_09180"/>
<comment type="similarity">
    <text evidence="2 12 13">Belongs to the ATPase A chain family.</text>
</comment>
<accession>A0A2N9YI48</accession>
<proteinExistence type="inferred from homology"/>
<comment type="function">
    <text evidence="12 13">Key component of the proton channel; it plays a direct role in the translocation of protons across the membrane.</text>
</comment>
<dbReference type="GO" id="GO:0046933">
    <property type="term" value="F:proton-transporting ATP synthase activity, rotational mechanism"/>
    <property type="evidence" value="ECO:0007669"/>
    <property type="project" value="UniProtKB-UniRule"/>
</dbReference>
<keyword evidence="3 12" id="KW-0813">Transport</keyword>
<dbReference type="InterPro" id="IPR000568">
    <property type="entry name" value="ATP_synth_F0_asu"/>
</dbReference>
<evidence type="ECO:0000256" key="9">
    <source>
        <dbReference type="ARBA" id="ARBA00023065"/>
    </source>
</evidence>
<evidence type="ECO:0000256" key="12">
    <source>
        <dbReference type="HAMAP-Rule" id="MF_01393"/>
    </source>
</evidence>
<keyword evidence="5 12" id="KW-0138">CF(0)</keyword>
<evidence type="ECO:0000256" key="11">
    <source>
        <dbReference type="ARBA" id="ARBA00023310"/>
    </source>
</evidence>
<dbReference type="PANTHER" id="PTHR42823">
    <property type="entry name" value="ATP SYNTHASE SUBUNIT A, CHLOROPLASTIC"/>
    <property type="match status" value="1"/>
</dbReference>
<evidence type="ECO:0000256" key="8">
    <source>
        <dbReference type="ARBA" id="ARBA00022989"/>
    </source>
</evidence>
<dbReference type="FunFam" id="1.20.120.220:FF:000002">
    <property type="entry name" value="ATP synthase subunit a"/>
    <property type="match status" value="1"/>
</dbReference>
<dbReference type="AlphaFoldDB" id="A0A2N9YI48"/>
<protein>
    <recommendedName>
        <fullName evidence="12 13">ATP synthase subunit a</fullName>
    </recommendedName>
    <alternativeName>
        <fullName evidence="12">ATP synthase F0 sector subunit a</fullName>
    </alternativeName>
    <alternativeName>
        <fullName evidence="12">F-ATPase subunit 6</fullName>
    </alternativeName>
</protein>
<evidence type="ECO:0000256" key="5">
    <source>
        <dbReference type="ARBA" id="ARBA00022547"/>
    </source>
</evidence>
<evidence type="ECO:0000256" key="3">
    <source>
        <dbReference type="ARBA" id="ARBA00022448"/>
    </source>
</evidence>
<dbReference type="GO" id="GO:0042777">
    <property type="term" value="P:proton motive force-driven plasma membrane ATP synthesis"/>
    <property type="evidence" value="ECO:0007669"/>
    <property type="project" value="TreeGrafter"/>
</dbReference>
<comment type="subcellular location">
    <subcellularLocation>
        <location evidence="12 13">Cell membrane</location>
        <topology evidence="12 13">Multi-pass membrane protein</topology>
    </subcellularLocation>
    <subcellularLocation>
        <location evidence="1">Membrane</location>
        <topology evidence="1">Multi-pass membrane protein</topology>
    </subcellularLocation>
</comment>
<dbReference type="Gene3D" id="1.20.120.220">
    <property type="entry name" value="ATP synthase, F0 complex, subunit A"/>
    <property type="match status" value="1"/>
</dbReference>
<dbReference type="GO" id="GO:0045259">
    <property type="term" value="C:proton-transporting ATP synthase complex"/>
    <property type="evidence" value="ECO:0007669"/>
    <property type="project" value="UniProtKB-KW"/>
</dbReference>
<dbReference type="NCBIfam" id="TIGR01131">
    <property type="entry name" value="ATP_synt_6_or_A"/>
    <property type="match status" value="1"/>
</dbReference>
<evidence type="ECO:0000313" key="14">
    <source>
        <dbReference type="EMBL" id="AUI69896.1"/>
    </source>
</evidence>
<feature type="transmembrane region" description="Helical" evidence="12">
    <location>
        <begin position="92"/>
        <end position="110"/>
    </location>
</feature>
<evidence type="ECO:0000256" key="7">
    <source>
        <dbReference type="ARBA" id="ARBA00022781"/>
    </source>
</evidence>
<dbReference type="Proteomes" id="UP000234271">
    <property type="component" value="Chromosome"/>
</dbReference>
<feature type="transmembrane region" description="Helical" evidence="12">
    <location>
        <begin position="30"/>
        <end position="51"/>
    </location>
</feature>
<dbReference type="InterPro" id="IPR035908">
    <property type="entry name" value="F0_ATP_A_sf"/>
</dbReference>
<evidence type="ECO:0000256" key="4">
    <source>
        <dbReference type="ARBA" id="ARBA00022475"/>
    </source>
</evidence>
<dbReference type="GO" id="GO:0005886">
    <property type="term" value="C:plasma membrane"/>
    <property type="evidence" value="ECO:0007669"/>
    <property type="project" value="UniProtKB-SubCell"/>
</dbReference>
<dbReference type="RefSeq" id="WP_062152127.1">
    <property type="nucleotide sequence ID" value="NZ_CP012373.2"/>
</dbReference>
<evidence type="ECO:0000256" key="13">
    <source>
        <dbReference type="RuleBase" id="RU000483"/>
    </source>
</evidence>
<evidence type="ECO:0000256" key="2">
    <source>
        <dbReference type="ARBA" id="ARBA00006810"/>
    </source>
</evidence>
<dbReference type="NCBIfam" id="NF004477">
    <property type="entry name" value="PRK05815.1-1"/>
    <property type="match status" value="1"/>
</dbReference>
<keyword evidence="8 12" id="KW-1133">Transmembrane helix</keyword>
<reference evidence="15" key="1">
    <citation type="submission" date="2016-12" db="EMBL/GenBank/DDBJ databases">
        <title>Complete Genome Sequence of Beggiatoa leptomitiformis D-401.</title>
        <authorList>
            <person name="Fomenkov A."/>
            <person name="Vincze T."/>
            <person name="Grabovich M."/>
            <person name="Anton B.P."/>
            <person name="Dubinina G."/>
            <person name="Orlova M."/>
            <person name="Belousova E."/>
            <person name="Roberts R.J."/>
        </authorList>
    </citation>
    <scope>NUCLEOTIDE SEQUENCE [LARGE SCALE GENOMIC DNA]</scope>
    <source>
        <strain evidence="15">D-401</strain>
    </source>
</reference>